<proteinExistence type="predicted"/>
<organism evidence="3 4">
    <name type="scientific">Caenorhabditis nigoni</name>
    <dbReference type="NCBI Taxonomy" id="1611254"/>
    <lineage>
        <taxon>Eukaryota</taxon>
        <taxon>Metazoa</taxon>
        <taxon>Ecdysozoa</taxon>
        <taxon>Nematoda</taxon>
        <taxon>Chromadorea</taxon>
        <taxon>Rhabditida</taxon>
        <taxon>Rhabditina</taxon>
        <taxon>Rhabditomorpha</taxon>
        <taxon>Rhabditoidea</taxon>
        <taxon>Rhabditidae</taxon>
        <taxon>Peloderinae</taxon>
        <taxon>Caenorhabditis</taxon>
    </lineage>
</organism>
<dbReference type="InterPro" id="IPR002656">
    <property type="entry name" value="Acyl_transf_3_dom"/>
</dbReference>
<dbReference type="PANTHER" id="PTHR23028">
    <property type="entry name" value="ACETYLTRANSFERASE"/>
    <property type="match status" value="1"/>
</dbReference>
<comment type="caution">
    <text evidence="3">The sequence shown here is derived from an EMBL/GenBank/DDBJ whole genome shotgun (WGS) entry which is preliminary data.</text>
</comment>
<keyword evidence="4" id="KW-1185">Reference proteome</keyword>
<sequence>MRQDLQCLRGLAIIFVFLYHLYPAIFVNGFLGVDVFFVLSGYFMAKNLTKNKIEKFTDLTTFYYKRFKRILPLYYLITLISLILVHYYLGRFWWDINRRYSLASLLLSTNHLLIIDSRDYFNQVRLGD</sequence>
<feature type="transmembrane region" description="Helical" evidence="1">
    <location>
        <begin position="70"/>
        <end position="89"/>
    </location>
</feature>
<name>A0A2G5TDD5_9PELO</name>
<accession>A0A2G5TDD5</accession>
<evidence type="ECO:0000313" key="4">
    <source>
        <dbReference type="Proteomes" id="UP000230233"/>
    </source>
</evidence>
<dbReference type="GO" id="GO:0016020">
    <property type="term" value="C:membrane"/>
    <property type="evidence" value="ECO:0007669"/>
    <property type="project" value="TreeGrafter"/>
</dbReference>
<feature type="domain" description="Acyltransferase 3" evidence="2">
    <location>
        <begin position="4"/>
        <end position="103"/>
    </location>
</feature>
<evidence type="ECO:0000259" key="2">
    <source>
        <dbReference type="Pfam" id="PF01757"/>
    </source>
</evidence>
<dbReference type="InterPro" id="IPR050879">
    <property type="entry name" value="Acyltransferase_3"/>
</dbReference>
<dbReference type="OrthoDB" id="10061508at2759"/>
<reference evidence="4" key="1">
    <citation type="submission" date="2017-10" db="EMBL/GenBank/DDBJ databases">
        <title>Rapid genome shrinkage in a self-fertile nematode reveals novel sperm competition proteins.</title>
        <authorList>
            <person name="Yin D."/>
            <person name="Schwarz E.M."/>
            <person name="Thomas C.G."/>
            <person name="Felde R.L."/>
            <person name="Korf I.F."/>
            <person name="Cutter A.D."/>
            <person name="Schartner C.M."/>
            <person name="Ralston E.J."/>
            <person name="Meyer B.J."/>
            <person name="Haag E.S."/>
        </authorList>
    </citation>
    <scope>NUCLEOTIDE SEQUENCE [LARGE SCALE GENOMIC DNA]</scope>
    <source>
        <strain evidence="4">JU1422</strain>
    </source>
</reference>
<evidence type="ECO:0000256" key="1">
    <source>
        <dbReference type="SAM" id="Phobius"/>
    </source>
</evidence>
<gene>
    <name evidence="3" type="primary">Cnig_chr_V.g18278</name>
    <name evidence="3" type="ORF">B9Z55_018278</name>
</gene>
<keyword evidence="1" id="KW-0812">Transmembrane</keyword>
<evidence type="ECO:0000313" key="3">
    <source>
        <dbReference type="EMBL" id="PIC25292.1"/>
    </source>
</evidence>
<dbReference type="GO" id="GO:0016747">
    <property type="term" value="F:acyltransferase activity, transferring groups other than amino-acyl groups"/>
    <property type="evidence" value="ECO:0007669"/>
    <property type="project" value="InterPro"/>
</dbReference>
<feature type="transmembrane region" description="Helical" evidence="1">
    <location>
        <begin position="7"/>
        <end position="25"/>
    </location>
</feature>
<dbReference type="Proteomes" id="UP000230233">
    <property type="component" value="Chromosome V"/>
</dbReference>
<protein>
    <recommendedName>
        <fullName evidence="2">Acyltransferase 3 domain-containing protein</fullName>
    </recommendedName>
</protein>
<dbReference type="Pfam" id="PF01757">
    <property type="entry name" value="Acyl_transf_3"/>
    <property type="match status" value="1"/>
</dbReference>
<dbReference type="GO" id="GO:0000271">
    <property type="term" value="P:polysaccharide biosynthetic process"/>
    <property type="evidence" value="ECO:0007669"/>
    <property type="project" value="TreeGrafter"/>
</dbReference>
<dbReference type="EMBL" id="PDUG01000005">
    <property type="protein sequence ID" value="PIC25292.1"/>
    <property type="molecule type" value="Genomic_DNA"/>
</dbReference>
<dbReference type="PANTHER" id="PTHR23028:SF3">
    <property type="entry name" value="ACYL_TRANSF_3 DOMAIN-CONTAINING PROTEIN-RELATED"/>
    <property type="match status" value="1"/>
</dbReference>
<keyword evidence="1" id="KW-0472">Membrane</keyword>
<keyword evidence="1" id="KW-1133">Transmembrane helix</keyword>
<dbReference type="AlphaFoldDB" id="A0A2G5TDD5"/>